<comment type="subunit">
    <text evidence="4 8">Homododecamer.</text>
</comment>
<dbReference type="Proteomes" id="UP000727993">
    <property type="component" value="Unassembled WGS sequence"/>
</dbReference>
<dbReference type="PROSITE" id="PS01029">
    <property type="entry name" value="DEHYDROQUINASE_II"/>
    <property type="match status" value="1"/>
</dbReference>
<dbReference type="GO" id="GO:0009073">
    <property type="term" value="P:aromatic amino acid family biosynthetic process"/>
    <property type="evidence" value="ECO:0007669"/>
    <property type="project" value="UniProtKB-KW"/>
</dbReference>
<dbReference type="EMBL" id="JADJZA010000009">
    <property type="protein sequence ID" value="MBK9298492.1"/>
    <property type="molecule type" value="Genomic_DNA"/>
</dbReference>
<evidence type="ECO:0000256" key="7">
    <source>
        <dbReference type="ARBA" id="ARBA00023239"/>
    </source>
</evidence>
<dbReference type="AlphaFoldDB" id="A0A936NGG8"/>
<comment type="catalytic activity">
    <reaction evidence="1 8">
        <text>3-dehydroquinate = 3-dehydroshikimate + H2O</text>
        <dbReference type="Rhea" id="RHEA:21096"/>
        <dbReference type="ChEBI" id="CHEBI:15377"/>
        <dbReference type="ChEBI" id="CHEBI:16630"/>
        <dbReference type="ChEBI" id="CHEBI:32364"/>
        <dbReference type="EC" id="4.2.1.10"/>
    </reaction>
</comment>
<evidence type="ECO:0000256" key="6">
    <source>
        <dbReference type="ARBA" id="ARBA00023141"/>
    </source>
</evidence>
<feature type="active site" description="Proton donor" evidence="8 9">
    <location>
        <position position="109"/>
    </location>
</feature>
<dbReference type="NCBIfam" id="NF003805">
    <property type="entry name" value="PRK05395.1-2"/>
    <property type="match status" value="1"/>
</dbReference>
<feature type="binding site" evidence="8 10">
    <location>
        <begin position="110"/>
        <end position="111"/>
    </location>
    <ligand>
        <name>substrate</name>
    </ligand>
</feature>
<name>A0A936NGG8_9ACTN</name>
<dbReference type="GO" id="GO:0019631">
    <property type="term" value="P:quinate catabolic process"/>
    <property type="evidence" value="ECO:0007669"/>
    <property type="project" value="TreeGrafter"/>
</dbReference>
<dbReference type="GO" id="GO:0008652">
    <property type="term" value="P:amino acid biosynthetic process"/>
    <property type="evidence" value="ECO:0007669"/>
    <property type="project" value="UniProtKB-KW"/>
</dbReference>
<reference evidence="12 13" key="1">
    <citation type="submission" date="2020-10" db="EMBL/GenBank/DDBJ databases">
        <title>Connecting structure to function with the recovery of over 1000 high-quality activated sludge metagenome-assembled genomes encoding full-length rRNA genes using long-read sequencing.</title>
        <authorList>
            <person name="Singleton C.M."/>
            <person name="Petriglieri F."/>
            <person name="Kristensen J.M."/>
            <person name="Kirkegaard R.H."/>
            <person name="Michaelsen T.Y."/>
            <person name="Andersen M.H."/>
            <person name="Karst S.M."/>
            <person name="Dueholm M.S."/>
            <person name="Nielsen P.H."/>
            <person name="Albertsen M."/>
        </authorList>
    </citation>
    <scope>NUCLEOTIDE SEQUENCE [LARGE SCALE GENOMIC DNA]</scope>
    <source>
        <strain evidence="12">Lyne_18-Q3-R50-59_MAXAC.006</strain>
    </source>
</reference>
<evidence type="ECO:0000313" key="13">
    <source>
        <dbReference type="Proteomes" id="UP000727993"/>
    </source>
</evidence>
<dbReference type="PIRSF" id="PIRSF001399">
    <property type="entry name" value="DHquinase_II"/>
    <property type="match status" value="1"/>
</dbReference>
<evidence type="ECO:0000256" key="4">
    <source>
        <dbReference type="ARBA" id="ARBA00011193"/>
    </source>
</evidence>
<dbReference type="Pfam" id="PF01220">
    <property type="entry name" value="DHquinase_II"/>
    <property type="match status" value="1"/>
</dbReference>
<comment type="similarity">
    <text evidence="3 8">Belongs to the type-II 3-dehydroquinase family.</text>
</comment>
<dbReference type="Gene3D" id="3.40.50.9100">
    <property type="entry name" value="Dehydroquinase, class II"/>
    <property type="match status" value="1"/>
</dbReference>
<gene>
    <name evidence="8" type="primary">aroQ</name>
    <name evidence="12" type="ORF">IPN02_17035</name>
</gene>
<feature type="site" description="Transition state stabilizer" evidence="8 11">
    <location>
        <position position="27"/>
    </location>
</feature>
<dbReference type="InterPro" id="IPR001874">
    <property type="entry name" value="DHquinase_II"/>
</dbReference>
<dbReference type="PANTHER" id="PTHR21272">
    <property type="entry name" value="CATABOLIC 3-DEHYDROQUINASE"/>
    <property type="match status" value="1"/>
</dbReference>
<dbReference type="GO" id="GO:0003855">
    <property type="term" value="F:3-dehydroquinate dehydratase activity"/>
    <property type="evidence" value="ECO:0007669"/>
    <property type="project" value="UniProtKB-UniRule"/>
</dbReference>
<keyword evidence="6 8" id="KW-0057">Aromatic amino acid biosynthesis</keyword>
<evidence type="ECO:0000256" key="9">
    <source>
        <dbReference type="PIRSR" id="PIRSR001399-1"/>
    </source>
</evidence>
<dbReference type="CDD" id="cd00466">
    <property type="entry name" value="DHQase_II"/>
    <property type="match status" value="1"/>
</dbReference>
<proteinExistence type="inferred from homology"/>
<dbReference type="HAMAP" id="MF_00169">
    <property type="entry name" value="AroQ"/>
    <property type="match status" value="1"/>
</dbReference>
<feature type="binding site" evidence="8 10">
    <location>
        <position position="89"/>
    </location>
    <ligand>
        <name>substrate</name>
    </ligand>
</feature>
<comment type="caution">
    <text evidence="12">The sequence shown here is derived from an EMBL/GenBank/DDBJ whole genome shotgun (WGS) entry which is preliminary data.</text>
</comment>
<feature type="binding site" evidence="8 10">
    <location>
        <position position="83"/>
    </location>
    <ligand>
        <name>substrate</name>
    </ligand>
</feature>
<dbReference type="SUPFAM" id="SSF52304">
    <property type="entry name" value="Type II 3-dehydroquinate dehydratase"/>
    <property type="match status" value="1"/>
</dbReference>
<sequence>MSAPATADDRATVLLLSGPNLNLLGSREPEIYGTATLADHVETATTTAAALGLAVEAMATNAEADAVEAVHRARGRHRAIVVNPGAFTHYSWALHDALAAFEGPVIELHLSNPDAREPWRRTSVVAPVATGTIAGFGGDGYRLAIEAVAHLLDQG</sequence>
<organism evidence="12 13">
    <name type="scientific">Candidatus Neomicrothrix subdominans</name>
    <dbReference type="NCBI Taxonomy" id="2954438"/>
    <lineage>
        <taxon>Bacteria</taxon>
        <taxon>Bacillati</taxon>
        <taxon>Actinomycetota</taxon>
        <taxon>Acidimicrobiia</taxon>
        <taxon>Acidimicrobiales</taxon>
        <taxon>Microthrixaceae</taxon>
        <taxon>Candidatus Neomicrothrix</taxon>
    </lineage>
</organism>
<feature type="binding site" evidence="8 10">
    <location>
        <position position="96"/>
    </location>
    <ligand>
        <name>substrate</name>
    </ligand>
</feature>
<comment type="pathway">
    <text evidence="2 8">Metabolic intermediate biosynthesis; chorismate biosynthesis; chorismate from D-erythrose 4-phosphate and phosphoenolpyruvate: step 3/7.</text>
</comment>
<dbReference type="GO" id="GO:0009423">
    <property type="term" value="P:chorismate biosynthetic process"/>
    <property type="evidence" value="ECO:0007669"/>
    <property type="project" value="UniProtKB-UniRule"/>
</dbReference>
<feature type="binding site" evidence="8 10">
    <location>
        <position position="120"/>
    </location>
    <ligand>
        <name>substrate</name>
    </ligand>
</feature>
<comment type="function">
    <text evidence="8">Catalyzes a trans-dehydration via an enolate intermediate.</text>
</comment>
<keyword evidence="8" id="KW-0028">Amino-acid biosynthesis</keyword>
<dbReference type="InterPro" id="IPR036441">
    <property type="entry name" value="DHquinase_II_sf"/>
</dbReference>
<dbReference type="PANTHER" id="PTHR21272:SF3">
    <property type="entry name" value="CATABOLIC 3-DEHYDROQUINASE"/>
    <property type="match status" value="1"/>
</dbReference>
<dbReference type="NCBIfam" id="NF003806">
    <property type="entry name" value="PRK05395.1-3"/>
    <property type="match status" value="1"/>
</dbReference>
<feature type="active site" description="Proton acceptor" evidence="8 9">
    <location>
        <position position="32"/>
    </location>
</feature>
<protein>
    <recommendedName>
        <fullName evidence="5 8">3-dehydroquinate dehydratase</fullName>
        <shortName evidence="8">3-dehydroquinase</shortName>
        <ecNumber evidence="5 8">4.2.1.10</ecNumber>
    </recommendedName>
    <alternativeName>
        <fullName evidence="8">Type II DHQase</fullName>
    </alternativeName>
</protein>
<evidence type="ECO:0000256" key="3">
    <source>
        <dbReference type="ARBA" id="ARBA00011037"/>
    </source>
</evidence>
<dbReference type="InterPro" id="IPR018509">
    <property type="entry name" value="DHquinase_II_CS"/>
</dbReference>
<evidence type="ECO:0000256" key="10">
    <source>
        <dbReference type="PIRSR" id="PIRSR001399-2"/>
    </source>
</evidence>
<evidence type="ECO:0000256" key="11">
    <source>
        <dbReference type="PIRSR" id="PIRSR001399-3"/>
    </source>
</evidence>
<keyword evidence="7 8" id="KW-0456">Lyase</keyword>
<dbReference type="NCBIfam" id="NF003807">
    <property type="entry name" value="PRK05395.1-4"/>
    <property type="match status" value="1"/>
</dbReference>
<evidence type="ECO:0000256" key="5">
    <source>
        <dbReference type="ARBA" id="ARBA00012060"/>
    </source>
</evidence>
<evidence type="ECO:0000256" key="2">
    <source>
        <dbReference type="ARBA" id="ARBA00004902"/>
    </source>
</evidence>
<evidence type="ECO:0000313" key="12">
    <source>
        <dbReference type="EMBL" id="MBK9298492.1"/>
    </source>
</evidence>
<accession>A0A936NGG8</accession>
<evidence type="ECO:0000256" key="1">
    <source>
        <dbReference type="ARBA" id="ARBA00001864"/>
    </source>
</evidence>
<evidence type="ECO:0000256" key="8">
    <source>
        <dbReference type="HAMAP-Rule" id="MF_00169"/>
    </source>
</evidence>
<dbReference type="EC" id="4.2.1.10" evidence="5 8"/>